<dbReference type="InterPro" id="IPR029175">
    <property type="entry name" value="EXOC2/Sec5"/>
</dbReference>
<dbReference type="GO" id="GO:0015031">
    <property type="term" value="P:protein transport"/>
    <property type="evidence" value="ECO:0007669"/>
    <property type="project" value="UniProtKB-KW"/>
</dbReference>
<protein>
    <recommendedName>
        <fullName evidence="4">Exocyst complex component SEC5</fullName>
    </recommendedName>
</protein>
<gene>
    <name evidence="7" type="ORF">K452DRAFT_259577</name>
    <name evidence="8" type="ORF">K452DRAFT_353805</name>
</gene>
<evidence type="ECO:0000256" key="5">
    <source>
        <dbReference type="SAM" id="MobiDB-lite"/>
    </source>
</evidence>
<evidence type="ECO:0000256" key="1">
    <source>
        <dbReference type="ARBA" id="ARBA00010578"/>
    </source>
</evidence>
<feature type="compositionally biased region" description="Basic residues" evidence="5">
    <location>
        <begin position="201"/>
        <end position="218"/>
    </location>
</feature>
<comment type="similarity">
    <text evidence="1 4">Belongs to the SEC5 family.</text>
</comment>
<evidence type="ECO:0000256" key="4">
    <source>
        <dbReference type="RuleBase" id="RU365069"/>
    </source>
</evidence>
<dbReference type="EMBL" id="ML995533">
    <property type="protein sequence ID" value="KAF2136132.1"/>
    <property type="molecule type" value="Genomic_DNA"/>
</dbReference>
<keyword evidence="2 4" id="KW-0813">Transport</keyword>
<dbReference type="RefSeq" id="XP_033391850.1">
    <property type="nucleotide sequence ID" value="XM_033538501.1"/>
</dbReference>
<keyword evidence="4" id="KW-0653">Protein transport</keyword>
<keyword evidence="3 4" id="KW-0268">Exocytosis</keyword>
<feature type="compositionally biased region" description="Acidic residues" evidence="5">
    <location>
        <begin position="26"/>
        <end position="35"/>
    </location>
</feature>
<dbReference type="AlphaFoldDB" id="A0A6A6B030"/>
<comment type="subunit">
    <text evidence="4">Component of the exocyst complex.</text>
</comment>
<name>A0A6A6B030_9PEZI</name>
<feature type="region of interest" description="Disordered" evidence="5">
    <location>
        <begin position="1"/>
        <end position="80"/>
    </location>
</feature>
<dbReference type="PANTHER" id="PTHR13043">
    <property type="entry name" value="EXOCYST COMPLEX COMPONENT SEC5"/>
    <property type="match status" value="1"/>
</dbReference>
<feature type="region of interest" description="Disordered" evidence="5">
    <location>
        <begin position="186"/>
        <end position="230"/>
    </location>
</feature>
<sequence>MAESESALLEHYNLKTLYPSEWPTEKDEDESDDDIGAPPAAAAPAPAPPLHRSKSHRYSVLERSGSVRSSIPGSEKTEDGVENLVQKDEADPLGNASSVVQVLRHRGLAVEDNLKLRNRFLLSSTTFNPGLFLSQVHSDASTESLLQGLDFLSRSIEKKSASLKVLVESNFERFVRAKATIDNVYTEMRDQGREPDPDGHRRGHSRHMSNRQSIHMRKGSLAPPSPLPVYNEKRKNALTKETEYGVQGIKAPLLEVAVKAEEVWGPALGGRERGEMLKSILASVEKNRGLFEVGASIQDCIKRKDYDTLPEEFAKARRYANDAKAIVDSAVESRVALTDPEIHQVIVTARMWTDVEDQLSNFKREVWKKLTGTHFTKPAQSEDDKPEQHMELITILLELGVEDNPIWIWLLSRYEYLKSKITATLERSKVELEIMRRRLGNAEKPTPRQIAQHLRSAENQDRPGQNIKMDSAKVIDFWDHELQAFNTLLSIQGGVLGEVIEFWETAQAFIDGNIQRKLPVGPDGKSKQHHLLSGSNVQELQNGANELVGLIKDGISEFFVEPPIEDISLLYTPLPPTTPDTPKTPGSALLSPLPDSRFKFDSHNPPPSPRRGESWEKYAFWAPYANSLSGVFYLSKILALVGTAGGEIAALSISRTSSRSVDELKMFIGGVRERCVQAVCAAWNEDAEHAKMLEDWTRASDNKYLTNMPFRFMALEGSLLSSMQKILYLSEAATRSGSGEVVVPPSSKLLAMVRSQFVTSLYKILQGMVENVEKPKKLDNTSWEDDADGLTLPLRSFTTREVDMRSLNASDKSIRILITLANLQALRTELIPQLINQYENHFSVKLHEEGTKIDDALGQIYARLFQSYTQPISKKLSQVIRAGISSPDWEPATPQPQDARGYVYDVLLELVVVHTQVSTTAQPLTSQVLKYLLEQVSKHLIETFKARPRYNLPALVQATLDVEFLAQTLGNYTTDKTSEIQSSIYLALDERTDNDARVRLQSELSELRVILKKLREATKSEFACFKRPRSHTKSTDRRSVE</sequence>
<accession>A0A6A6B030</accession>
<dbReference type="PANTHER" id="PTHR13043:SF1">
    <property type="entry name" value="EXOCYST COMPLEX COMPONENT 2"/>
    <property type="match status" value="1"/>
</dbReference>
<organism evidence="8 9">
    <name type="scientific">Aplosporella prunicola CBS 121167</name>
    <dbReference type="NCBI Taxonomy" id="1176127"/>
    <lineage>
        <taxon>Eukaryota</taxon>
        <taxon>Fungi</taxon>
        <taxon>Dikarya</taxon>
        <taxon>Ascomycota</taxon>
        <taxon>Pezizomycotina</taxon>
        <taxon>Dothideomycetes</taxon>
        <taxon>Dothideomycetes incertae sedis</taxon>
        <taxon>Botryosphaeriales</taxon>
        <taxon>Aplosporellaceae</taxon>
        <taxon>Aplosporella</taxon>
    </lineage>
</organism>
<feature type="domain" description="Exocyst complex component EXOC2/Sec5 N-terminal" evidence="6">
    <location>
        <begin position="91"/>
        <end position="1025"/>
    </location>
</feature>
<evidence type="ECO:0000256" key="2">
    <source>
        <dbReference type="ARBA" id="ARBA00022448"/>
    </source>
</evidence>
<dbReference type="GO" id="GO:0006893">
    <property type="term" value="P:Golgi to plasma membrane transport"/>
    <property type="evidence" value="ECO:0007669"/>
    <property type="project" value="UniProtKB-UniRule"/>
</dbReference>
<proteinExistence type="inferred from homology"/>
<evidence type="ECO:0000313" key="9">
    <source>
        <dbReference type="Proteomes" id="UP000799438"/>
    </source>
</evidence>
<evidence type="ECO:0000313" key="7">
    <source>
        <dbReference type="EMBL" id="KAF2136132.1"/>
    </source>
</evidence>
<reference evidence="8" key="1">
    <citation type="journal article" date="2020" name="Stud. Mycol.">
        <title>101 Dothideomycetes genomes: a test case for predicting lifestyles and emergence of pathogens.</title>
        <authorList>
            <person name="Haridas S."/>
            <person name="Albert R."/>
            <person name="Binder M."/>
            <person name="Bloem J."/>
            <person name="Labutti K."/>
            <person name="Salamov A."/>
            <person name="Andreopoulos B."/>
            <person name="Baker S."/>
            <person name="Barry K."/>
            <person name="Bills G."/>
            <person name="Bluhm B."/>
            <person name="Cannon C."/>
            <person name="Castanera R."/>
            <person name="Culley D."/>
            <person name="Daum C."/>
            <person name="Ezra D."/>
            <person name="Gonzalez J."/>
            <person name="Henrissat B."/>
            <person name="Kuo A."/>
            <person name="Liang C."/>
            <person name="Lipzen A."/>
            <person name="Lutzoni F."/>
            <person name="Magnuson J."/>
            <person name="Mondo S."/>
            <person name="Nolan M."/>
            <person name="Ohm R."/>
            <person name="Pangilinan J."/>
            <person name="Park H.-J."/>
            <person name="Ramirez L."/>
            <person name="Alfaro M."/>
            <person name="Sun H."/>
            <person name="Tritt A."/>
            <person name="Yoshinaga Y."/>
            <person name="Zwiers L.-H."/>
            <person name="Turgeon B."/>
            <person name="Goodwin S."/>
            <person name="Spatafora J."/>
            <person name="Crous P."/>
            <person name="Grigoriev I."/>
        </authorList>
    </citation>
    <scope>NUCLEOTIDE SEQUENCE</scope>
    <source>
        <strain evidence="8">CBS 121167</strain>
    </source>
</reference>
<dbReference type="EMBL" id="ML995512">
    <property type="protein sequence ID" value="KAF2136793.1"/>
    <property type="molecule type" value="Genomic_DNA"/>
</dbReference>
<keyword evidence="9" id="KW-1185">Reference proteome</keyword>
<feature type="compositionally biased region" description="Basic and acidic residues" evidence="5">
    <location>
        <begin position="187"/>
        <end position="200"/>
    </location>
</feature>
<evidence type="ECO:0000313" key="8">
    <source>
        <dbReference type="EMBL" id="KAF2136793.1"/>
    </source>
</evidence>
<evidence type="ECO:0000256" key="3">
    <source>
        <dbReference type="ARBA" id="ARBA00022483"/>
    </source>
</evidence>
<dbReference type="InterPro" id="IPR039481">
    <property type="entry name" value="EXOC2/Sec5_N_dom"/>
</dbReference>
<dbReference type="Proteomes" id="UP000799438">
    <property type="component" value="Unassembled WGS sequence"/>
</dbReference>
<dbReference type="GeneID" id="54295997"/>
<dbReference type="GO" id="GO:0006887">
    <property type="term" value="P:exocytosis"/>
    <property type="evidence" value="ECO:0007669"/>
    <property type="project" value="UniProtKB-KW"/>
</dbReference>
<evidence type="ECO:0000259" key="6">
    <source>
        <dbReference type="Pfam" id="PF15469"/>
    </source>
</evidence>
<comment type="function">
    <text evidence="4">Component of the exocyst complex involved in the docking of exocytic vesicles with fusion sites on the plasma membrane.</text>
</comment>
<dbReference type="OrthoDB" id="26242at2759"/>
<dbReference type="GO" id="GO:0000145">
    <property type="term" value="C:exocyst"/>
    <property type="evidence" value="ECO:0007669"/>
    <property type="project" value="UniProtKB-UniRule"/>
</dbReference>
<dbReference type="Pfam" id="PF15469">
    <property type="entry name" value="Sec5"/>
    <property type="match status" value="1"/>
</dbReference>